<protein>
    <submittedName>
        <fullName evidence="1">Uncharacterized protein</fullName>
    </submittedName>
</protein>
<name>A0A5B7HKF9_PORTR</name>
<evidence type="ECO:0000313" key="1">
    <source>
        <dbReference type="EMBL" id="MPC71752.1"/>
    </source>
</evidence>
<dbReference type="AlphaFoldDB" id="A0A5B7HKF9"/>
<comment type="caution">
    <text evidence="1">The sequence shown here is derived from an EMBL/GenBank/DDBJ whole genome shotgun (WGS) entry which is preliminary data.</text>
</comment>
<gene>
    <name evidence="1" type="ORF">E2C01_066038</name>
</gene>
<sequence length="62" mass="6725">MGEDCVVPGAAGVECAGEPRKYLAAVQVARLGYLLPVEIRGTHWAKVCLEEDIAVTRYDYGN</sequence>
<evidence type="ECO:0000313" key="2">
    <source>
        <dbReference type="Proteomes" id="UP000324222"/>
    </source>
</evidence>
<dbReference type="EMBL" id="VSRR010033516">
    <property type="protein sequence ID" value="MPC71752.1"/>
    <property type="molecule type" value="Genomic_DNA"/>
</dbReference>
<keyword evidence="2" id="KW-1185">Reference proteome</keyword>
<dbReference type="Proteomes" id="UP000324222">
    <property type="component" value="Unassembled WGS sequence"/>
</dbReference>
<accession>A0A5B7HKF9</accession>
<organism evidence="1 2">
    <name type="scientific">Portunus trituberculatus</name>
    <name type="common">Swimming crab</name>
    <name type="synonym">Neptunus trituberculatus</name>
    <dbReference type="NCBI Taxonomy" id="210409"/>
    <lineage>
        <taxon>Eukaryota</taxon>
        <taxon>Metazoa</taxon>
        <taxon>Ecdysozoa</taxon>
        <taxon>Arthropoda</taxon>
        <taxon>Crustacea</taxon>
        <taxon>Multicrustacea</taxon>
        <taxon>Malacostraca</taxon>
        <taxon>Eumalacostraca</taxon>
        <taxon>Eucarida</taxon>
        <taxon>Decapoda</taxon>
        <taxon>Pleocyemata</taxon>
        <taxon>Brachyura</taxon>
        <taxon>Eubrachyura</taxon>
        <taxon>Portunoidea</taxon>
        <taxon>Portunidae</taxon>
        <taxon>Portuninae</taxon>
        <taxon>Portunus</taxon>
    </lineage>
</organism>
<proteinExistence type="predicted"/>
<reference evidence="1 2" key="1">
    <citation type="submission" date="2019-05" db="EMBL/GenBank/DDBJ databases">
        <title>Another draft genome of Portunus trituberculatus and its Hox gene families provides insights of decapod evolution.</title>
        <authorList>
            <person name="Jeong J.-H."/>
            <person name="Song I."/>
            <person name="Kim S."/>
            <person name="Choi T."/>
            <person name="Kim D."/>
            <person name="Ryu S."/>
            <person name="Kim W."/>
        </authorList>
    </citation>
    <scope>NUCLEOTIDE SEQUENCE [LARGE SCALE GENOMIC DNA]</scope>
    <source>
        <tissue evidence="1">Muscle</tissue>
    </source>
</reference>